<protein>
    <submittedName>
        <fullName evidence="5">KipI antagonist</fullName>
    </submittedName>
</protein>
<feature type="domain" description="Carboxyltransferase" evidence="4">
    <location>
        <begin position="25"/>
        <end position="303"/>
    </location>
</feature>
<dbReference type="Pfam" id="PF02626">
    <property type="entry name" value="CT_A_B"/>
    <property type="match status" value="1"/>
</dbReference>
<dbReference type="GO" id="GO:0016787">
    <property type="term" value="F:hydrolase activity"/>
    <property type="evidence" value="ECO:0007669"/>
    <property type="project" value="UniProtKB-KW"/>
</dbReference>
<evidence type="ECO:0000313" key="6">
    <source>
        <dbReference type="Proteomes" id="UP000075737"/>
    </source>
</evidence>
<name>A0A161PVK6_9FIRM</name>
<accession>A0A161PVK6</accession>
<sequence length="333" mass="37111">MEVFKVLNPGLFTTIQDMGRYGYEHQGVPTSGAADEFSFKIANILLENPENCPALEITMMGPHLEALNKTFISVTGAQIPVYLNGNLVPNWSVIPVKKGDTITFGQLKSGCRAYLAVKGGFEGDFKMGSFSTYTRGNIGGYMGRRLLKDDILKAKETNIECKLVKVRDEYIPKYPSFMEVRVILGPQDDYFEKEMIDKFLSSEYTISKDSDRMGLRLEGPEIKAKKHDIITDGLVPGAVQVPANGKPIVMLKDAQTTGGYVKIATLISPDLDRLAQLKPGDRIKFKAVTVEEAHKILAQTEEKIRIIKETAVPLNYYNIKVKGKEYFSIVEVL</sequence>
<reference evidence="5 6" key="1">
    <citation type="submission" date="2015-12" db="EMBL/GenBank/DDBJ databases">
        <title>Draft genome of Thermovenabulum gondwanense isolated from a red thermophilic microbial mat colonisisng an outflow channel of a bore well.</title>
        <authorList>
            <person name="Patel B.K."/>
        </authorList>
    </citation>
    <scope>NUCLEOTIDE SEQUENCE [LARGE SCALE GENOMIC DNA]</scope>
    <source>
        <strain evidence="5 6">R270</strain>
    </source>
</reference>
<dbReference type="SUPFAM" id="SSF50891">
    <property type="entry name" value="Cyclophilin-like"/>
    <property type="match status" value="1"/>
</dbReference>
<evidence type="ECO:0000259" key="4">
    <source>
        <dbReference type="SMART" id="SM00797"/>
    </source>
</evidence>
<dbReference type="Gene3D" id="2.40.100.10">
    <property type="entry name" value="Cyclophilin-like"/>
    <property type="match status" value="1"/>
</dbReference>
<dbReference type="InterPro" id="IPR003778">
    <property type="entry name" value="CT_A_B"/>
</dbReference>
<organism evidence="5 6">
    <name type="scientific">Thermovenabulum gondwanense</name>
    <dbReference type="NCBI Taxonomy" id="520767"/>
    <lineage>
        <taxon>Bacteria</taxon>
        <taxon>Bacillati</taxon>
        <taxon>Bacillota</taxon>
        <taxon>Clostridia</taxon>
        <taxon>Thermosediminibacterales</taxon>
        <taxon>Thermosediminibacteraceae</taxon>
        <taxon>Thermovenabulum</taxon>
    </lineage>
</organism>
<dbReference type="PANTHER" id="PTHR43309">
    <property type="entry name" value="5-OXOPROLINASE SUBUNIT C"/>
    <property type="match status" value="1"/>
</dbReference>
<dbReference type="AlphaFoldDB" id="A0A161PVK6"/>
<comment type="caution">
    <text evidence="5">The sequence shown here is derived from an EMBL/GenBank/DDBJ whole genome shotgun (WGS) entry which is preliminary data.</text>
</comment>
<dbReference type="InterPro" id="IPR029000">
    <property type="entry name" value="Cyclophilin-like_dom_sf"/>
</dbReference>
<proteinExistence type="predicted"/>
<dbReference type="EMBL" id="LOHZ01000023">
    <property type="protein sequence ID" value="KYO66975.1"/>
    <property type="molecule type" value="Genomic_DNA"/>
</dbReference>
<evidence type="ECO:0000256" key="1">
    <source>
        <dbReference type="ARBA" id="ARBA00022741"/>
    </source>
</evidence>
<keyword evidence="3" id="KW-0067">ATP-binding</keyword>
<gene>
    <name evidence="5" type="primary">kipA</name>
    <name evidence="5" type="ORF">ATZ99_07920</name>
</gene>
<dbReference type="RefSeq" id="WP_068747948.1">
    <property type="nucleotide sequence ID" value="NZ_LOHZ01000023.1"/>
</dbReference>
<keyword evidence="6" id="KW-1185">Reference proteome</keyword>
<evidence type="ECO:0000256" key="3">
    <source>
        <dbReference type="ARBA" id="ARBA00022840"/>
    </source>
</evidence>
<dbReference type="PANTHER" id="PTHR43309:SF5">
    <property type="entry name" value="5-OXOPROLINASE SUBUNIT C"/>
    <property type="match status" value="1"/>
</dbReference>
<dbReference type="OrthoDB" id="9782422at2"/>
<evidence type="ECO:0000256" key="2">
    <source>
        <dbReference type="ARBA" id="ARBA00022801"/>
    </source>
</evidence>
<dbReference type="GO" id="GO:0005524">
    <property type="term" value="F:ATP binding"/>
    <property type="evidence" value="ECO:0007669"/>
    <property type="project" value="UniProtKB-KW"/>
</dbReference>
<dbReference type="NCBIfam" id="TIGR00724">
    <property type="entry name" value="urea_amlyse_rel"/>
    <property type="match status" value="1"/>
</dbReference>
<dbReference type="Proteomes" id="UP000075737">
    <property type="component" value="Unassembled WGS sequence"/>
</dbReference>
<dbReference type="InterPro" id="IPR052708">
    <property type="entry name" value="PxpC"/>
</dbReference>
<dbReference type="PATRIC" id="fig|520767.4.peg.877"/>
<keyword evidence="1" id="KW-0547">Nucleotide-binding</keyword>
<dbReference type="STRING" id="520767.ATZ99_07920"/>
<keyword evidence="2" id="KW-0378">Hydrolase</keyword>
<evidence type="ECO:0000313" key="5">
    <source>
        <dbReference type="EMBL" id="KYO66975.1"/>
    </source>
</evidence>
<dbReference type="SMART" id="SM00797">
    <property type="entry name" value="AHS2"/>
    <property type="match status" value="1"/>
</dbReference>